<evidence type="ECO:0000259" key="11">
    <source>
        <dbReference type="Pfam" id="PF00482"/>
    </source>
</evidence>
<evidence type="ECO:0000256" key="10">
    <source>
        <dbReference type="SAM" id="Phobius"/>
    </source>
</evidence>
<proteinExistence type="inferred from homology"/>
<keyword evidence="7 10" id="KW-1133">Transmembrane helix</keyword>
<dbReference type="Pfam" id="PF00482">
    <property type="entry name" value="T2SSF"/>
    <property type="match status" value="2"/>
</dbReference>
<keyword evidence="4" id="KW-1003">Cell membrane</keyword>
<dbReference type="InterPro" id="IPR018076">
    <property type="entry name" value="T2SS_GspF_dom"/>
</dbReference>
<feature type="domain" description="Type II secretion system protein GspF" evidence="11">
    <location>
        <begin position="274"/>
        <end position="396"/>
    </location>
</feature>
<accession>A0ABS7YKF3</accession>
<protein>
    <submittedName>
        <fullName evidence="12">Type II secretion system F family protein</fullName>
    </submittedName>
</protein>
<dbReference type="InterPro" id="IPR001992">
    <property type="entry name" value="T2SS_GspF/T4SS_PilC_CS"/>
</dbReference>
<keyword evidence="5" id="KW-0997">Cell inner membrane</keyword>
<dbReference type="PANTHER" id="PTHR30012:SF7">
    <property type="entry name" value="PROTEIN TRANSPORT PROTEIN HOFC HOMOLOG"/>
    <property type="match status" value="1"/>
</dbReference>
<sequence>MNKTSLRCFHWHGQNGQGKPCRGKYLARSEQEVIAHLKQRNIVIKMIQSRPADLVSKWRNRFTIKDIHLFTRQLATLLMSSVPLSEALRLILIHHQKAEMRSLLTEVQQAVIAGIPLSIALKNASHHFDSLYISLVKSAEQHGQLADVFNKLSQYLEQKEQLRQKLLKAMIYPLMIVLVASIVCYIMLVFVIPQFADLFQSFGAQLPWLTQQVIALSNWLADSSVSLLLSVFFVVISLRTAQSKSPTFNYYLAKLALSLPIFGRIWLRSELARFCSTTATSLRAGISILAGLQMASESVSNQYLLSLLPDIITRIANGETLHQSLRRYECFPETLIQLTMIGEESGRLEEMLSRVALLYEQDVTQRLETLEKLMEPVLILLLGIVIGGLVIAMYLPIFNLASILS</sequence>
<evidence type="ECO:0000256" key="3">
    <source>
        <dbReference type="ARBA" id="ARBA00022448"/>
    </source>
</evidence>
<evidence type="ECO:0000256" key="8">
    <source>
        <dbReference type="ARBA" id="ARBA00023136"/>
    </source>
</evidence>
<reference evidence="13" key="1">
    <citation type="submission" date="2023-07" db="EMBL/GenBank/DDBJ databases">
        <title>Molecular identification of indigenous halophilic bacteria isolated from red sea cost, biodegradation of synthetic dyes and assessment of degraded metabolite toxicity.</title>
        <authorList>
            <person name="Chaieb K."/>
            <person name="Altayb H.N."/>
        </authorList>
    </citation>
    <scope>NUCLEOTIDE SEQUENCE [LARGE SCALE GENOMIC DNA]</scope>
    <source>
        <strain evidence="13">K20</strain>
    </source>
</reference>
<evidence type="ECO:0000313" key="12">
    <source>
        <dbReference type="EMBL" id="MCA2016158.1"/>
    </source>
</evidence>
<dbReference type="EMBL" id="JAIWIU010000049">
    <property type="protein sequence ID" value="MCA2016158.1"/>
    <property type="molecule type" value="Genomic_DNA"/>
</dbReference>
<dbReference type="PROSITE" id="PS00874">
    <property type="entry name" value="T2SP_F"/>
    <property type="match status" value="1"/>
</dbReference>
<dbReference type="RefSeq" id="WP_225250282.1">
    <property type="nucleotide sequence ID" value="NZ_JAIWIU010000049.1"/>
</dbReference>
<evidence type="ECO:0000256" key="9">
    <source>
        <dbReference type="RuleBase" id="RU003923"/>
    </source>
</evidence>
<organism evidence="12 13">
    <name type="scientific">Vibrio tritonius</name>
    <dbReference type="NCBI Taxonomy" id="1435069"/>
    <lineage>
        <taxon>Bacteria</taxon>
        <taxon>Pseudomonadati</taxon>
        <taxon>Pseudomonadota</taxon>
        <taxon>Gammaproteobacteria</taxon>
        <taxon>Vibrionales</taxon>
        <taxon>Vibrionaceae</taxon>
        <taxon>Vibrio</taxon>
    </lineage>
</organism>
<evidence type="ECO:0000313" key="13">
    <source>
        <dbReference type="Proteomes" id="UP001199044"/>
    </source>
</evidence>
<keyword evidence="8 10" id="KW-0472">Membrane</keyword>
<feature type="transmembrane region" description="Helical" evidence="10">
    <location>
        <begin position="171"/>
        <end position="196"/>
    </location>
</feature>
<keyword evidence="3 9" id="KW-0813">Transport</keyword>
<feature type="transmembrane region" description="Helical" evidence="10">
    <location>
        <begin position="377"/>
        <end position="401"/>
    </location>
</feature>
<feature type="transmembrane region" description="Helical" evidence="10">
    <location>
        <begin position="216"/>
        <end position="236"/>
    </location>
</feature>
<evidence type="ECO:0000256" key="7">
    <source>
        <dbReference type="ARBA" id="ARBA00022989"/>
    </source>
</evidence>
<gene>
    <name evidence="12" type="ORF">LDJ79_08550</name>
</gene>
<evidence type="ECO:0000256" key="1">
    <source>
        <dbReference type="ARBA" id="ARBA00004429"/>
    </source>
</evidence>
<dbReference type="PRINTS" id="PR00812">
    <property type="entry name" value="BCTERIALGSPF"/>
</dbReference>
<keyword evidence="13" id="KW-1185">Reference proteome</keyword>
<dbReference type="PANTHER" id="PTHR30012">
    <property type="entry name" value="GENERAL SECRETION PATHWAY PROTEIN"/>
    <property type="match status" value="1"/>
</dbReference>
<dbReference type="InterPro" id="IPR003004">
    <property type="entry name" value="GspF/PilC"/>
</dbReference>
<evidence type="ECO:0000256" key="6">
    <source>
        <dbReference type="ARBA" id="ARBA00022692"/>
    </source>
</evidence>
<comment type="subcellular location">
    <subcellularLocation>
        <location evidence="1 9">Cell inner membrane</location>
        <topology evidence="1 9">Multi-pass membrane protein</topology>
    </subcellularLocation>
</comment>
<name>A0ABS7YKF3_9VIBR</name>
<comment type="caution">
    <text evidence="12">The sequence shown here is derived from an EMBL/GenBank/DDBJ whole genome shotgun (WGS) entry which is preliminary data.</text>
</comment>
<dbReference type="InterPro" id="IPR042094">
    <property type="entry name" value="T2SS_GspF_sf"/>
</dbReference>
<keyword evidence="6 9" id="KW-0812">Transmembrane</keyword>
<dbReference type="Gene3D" id="1.20.81.30">
    <property type="entry name" value="Type II secretion system (T2SS), domain F"/>
    <property type="match status" value="2"/>
</dbReference>
<evidence type="ECO:0000256" key="4">
    <source>
        <dbReference type="ARBA" id="ARBA00022475"/>
    </source>
</evidence>
<comment type="similarity">
    <text evidence="2 9">Belongs to the GSP F family.</text>
</comment>
<evidence type="ECO:0000256" key="5">
    <source>
        <dbReference type="ARBA" id="ARBA00022519"/>
    </source>
</evidence>
<evidence type="ECO:0000256" key="2">
    <source>
        <dbReference type="ARBA" id="ARBA00005745"/>
    </source>
</evidence>
<dbReference type="Proteomes" id="UP001199044">
    <property type="component" value="Unassembled WGS sequence"/>
</dbReference>
<feature type="domain" description="Type II secretion system protein GspF" evidence="11">
    <location>
        <begin position="70"/>
        <end position="193"/>
    </location>
</feature>